<evidence type="ECO:0000256" key="6">
    <source>
        <dbReference type="RuleBase" id="RU363041"/>
    </source>
</evidence>
<gene>
    <name evidence="7" type="ORF">IPN02_15730</name>
</gene>
<keyword evidence="3 6" id="KW-0812">Transmembrane</keyword>
<protein>
    <recommendedName>
        <fullName evidence="6">Probable membrane transporter protein</fullName>
    </recommendedName>
</protein>
<name>A0A936NEP8_9ACTN</name>
<keyword evidence="6" id="KW-1003">Cell membrane</keyword>
<comment type="similarity">
    <text evidence="2 6">Belongs to the 4-toluene sulfonate uptake permease (TSUP) (TC 2.A.102) family.</text>
</comment>
<dbReference type="Proteomes" id="UP000727993">
    <property type="component" value="Unassembled WGS sequence"/>
</dbReference>
<evidence type="ECO:0000256" key="2">
    <source>
        <dbReference type="ARBA" id="ARBA00009142"/>
    </source>
</evidence>
<feature type="transmembrane region" description="Helical" evidence="6">
    <location>
        <begin position="151"/>
        <end position="180"/>
    </location>
</feature>
<comment type="caution">
    <text evidence="7">The sequence shown here is derived from an EMBL/GenBank/DDBJ whole genome shotgun (WGS) entry which is preliminary data.</text>
</comment>
<accession>A0A936NEP8</accession>
<feature type="transmembrane region" description="Helical" evidence="6">
    <location>
        <begin position="83"/>
        <end position="104"/>
    </location>
</feature>
<feature type="transmembrane region" description="Helical" evidence="6">
    <location>
        <begin position="42"/>
        <end position="63"/>
    </location>
</feature>
<dbReference type="InterPro" id="IPR002781">
    <property type="entry name" value="TM_pro_TauE-like"/>
</dbReference>
<evidence type="ECO:0000313" key="8">
    <source>
        <dbReference type="Proteomes" id="UP000727993"/>
    </source>
</evidence>
<evidence type="ECO:0000256" key="4">
    <source>
        <dbReference type="ARBA" id="ARBA00022989"/>
    </source>
</evidence>
<reference evidence="7 8" key="1">
    <citation type="submission" date="2020-10" db="EMBL/GenBank/DDBJ databases">
        <title>Connecting structure to function with the recovery of over 1000 high-quality activated sludge metagenome-assembled genomes encoding full-length rRNA genes using long-read sequencing.</title>
        <authorList>
            <person name="Singleton C.M."/>
            <person name="Petriglieri F."/>
            <person name="Kristensen J.M."/>
            <person name="Kirkegaard R.H."/>
            <person name="Michaelsen T.Y."/>
            <person name="Andersen M.H."/>
            <person name="Karst S.M."/>
            <person name="Dueholm M.S."/>
            <person name="Nielsen P.H."/>
            <person name="Albertsen M."/>
        </authorList>
    </citation>
    <scope>NUCLEOTIDE SEQUENCE [LARGE SCALE GENOMIC DNA]</scope>
    <source>
        <strain evidence="7">Lyne_18-Q3-R50-59_MAXAC.006</strain>
    </source>
</reference>
<evidence type="ECO:0000313" key="7">
    <source>
        <dbReference type="EMBL" id="MBK9298254.1"/>
    </source>
</evidence>
<dbReference type="InterPro" id="IPR051598">
    <property type="entry name" value="TSUP/Inactive_protease-like"/>
</dbReference>
<dbReference type="GO" id="GO:0005886">
    <property type="term" value="C:plasma membrane"/>
    <property type="evidence" value="ECO:0007669"/>
    <property type="project" value="UniProtKB-SubCell"/>
</dbReference>
<sequence length="263" mass="26097">MTPCAGGLVSWIDPGLVIGGLAGGFTMGLTGMGGGALLTPMLVLLFGVSPTAAVGSDLVTSLAVKPFGGAIHARAGTVRWDLVRWLALGSVPGALLGVALLQAVGTQGDSLVQTMLGITLLAAATVMVWRARNPVSDHDGPPTPVRPWPTAALGLVGGTVVGLTSVGSGSLMIAVLTLLYPKLRRSELVGTDLVQAVPLVGAAAIAHLGIGNVSAAITGSLIIGSLPGVIIGARVSAYYDGKLVRAAIPAVLGASALKLLGVL</sequence>
<feature type="transmembrane region" description="Helical" evidence="6">
    <location>
        <begin position="111"/>
        <end position="131"/>
    </location>
</feature>
<comment type="subcellular location">
    <subcellularLocation>
        <location evidence="6">Cell membrane</location>
        <topology evidence="6">Multi-pass membrane protein</topology>
    </subcellularLocation>
    <subcellularLocation>
        <location evidence="1">Membrane</location>
        <topology evidence="1">Multi-pass membrane protein</topology>
    </subcellularLocation>
</comment>
<proteinExistence type="inferred from homology"/>
<dbReference type="EMBL" id="JADJZA010000008">
    <property type="protein sequence ID" value="MBK9298254.1"/>
    <property type="molecule type" value="Genomic_DNA"/>
</dbReference>
<evidence type="ECO:0000256" key="3">
    <source>
        <dbReference type="ARBA" id="ARBA00022692"/>
    </source>
</evidence>
<feature type="transmembrane region" description="Helical" evidence="6">
    <location>
        <begin position="192"/>
        <end position="210"/>
    </location>
</feature>
<keyword evidence="5 6" id="KW-0472">Membrane</keyword>
<dbReference type="Pfam" id="PF01925">
    <property type="entry name" value="TauE"/>
    <property type="match status" value="1"/>
</dbReference>
<dbReference type="PANTHER" id="PTHR43701:SF2">
    <property type="entry name" value="MEMBRANE TRANSPORTER PROTEIN YJNA-RELATED"/>
    <property type="match status" value="1"/>
</dbReference>
<feature type="transmembrane region" description="Helical" evidence="6">
    <location>
        <begin position="12"/>
        <end position="30"/>
    </location>
</feature>
<dbReference type="PANTHER" id="PTHR43701">
    <property type="entry name" value="MEMBRANE TRANSPORTER PROTEIN MJ0441-RELATED"/>
    <property type="match status" value="1"/>
</dbReference>
<keyword evidence="4 6" id="KW-1133">Transmembrane helix</keyword>
<evidence type="ECO:0000256" key="1">
    <source>
        <dbReference type="ARBA" id="ARBA00004141"/>
    </source>
</evidence>
<evidence type="ECO:0000256" key="5">
    <source>
        <dbReference type="ARBA" id="ARBA00023136"/>
    </source>
</evidence>
<dbReference type="AlphaFoldDB" id="A0A936NEP8"/>
<feature type="transmembrane region" description="Helical" evidence="6">
    <location>
        <begin position="216"/>
        <end position="236"/>
    </location>
</feature>
<organism evidence="7 8">
    <name type="scientific">Candidatus Neomicrothrix subdominans</name>
    <dbReference type="NCBI Taxonomy" id="2954438"/>
    <lineage>
        <taxon>Bacteria</taxon>
        <taxon>Bacillati</taxon>
        <taxon>Actinomycetota</taxon>
        <taxon>Acidimicrobiia</taxon>
        <taxon>Acidimicrobiales</taxon>
        <taxon>Microthrixaceae</taxon>
        <taxon>Candidatus Neomicrothrix</taxon>
    </lineage>
</organism>